<name>A0A9P8CQT3_9HYPO</name>
<dbReference type="PIRSF" id="PIRSF015596">
    <property type="entry name" value="5_alpha-SR2"/>
    <property type="match status" value="1"/>
</dbReference>
<dbReference type="InterPro" id="IPR016636">
    <property type="entry name" value="3-oxo-5-alpha-steroid_4-DH"/>
</dbReference>
<dbReference type="InterPro" id="IPR039357">
    <property type="entry name" value="SRD5A/TECR"/>
</dbReference>
<dbReference type="Proteomes" id="UP000887229">
    <property type="component" value="Unassembled WGS sequence"/>
</dbReference>
<keyword evidence="4 6" id="KW-1133">Transmembrane helix</keyword>
<dbReference type="AlphaFoldDB" id="A0A9P8CQT3"/>
<keyword evidence="5 6" id="KW-0472">Membrane</keyword>
<organism evidence="8 9">
    <name type="scientific">Emericellopsis atlantica</name>
    <dbReference type="NCBI Taxonomy" id="2614577"/>
    <lineage>
        <taxon>Eukaryota</taxon>
        <taxon>Fungi</taxon>
        <taxon>Dikarya</taxon>
        <taxon>Ascomycota</taxon>
        <taxon>Pezizomycotina</taxon>
        <taxon>Sordariomycetes</taxon>
        <taxon>Hypocreomycetidae</taxon>
        <taxon>Hypocreales</taxon>
        <taxon>Bionectriaceae</taxon>
        <taxon>Emericellopsis</taxon>
    </lineage>
</organism>
<dbReference type="InterPro" id="IPR001104">
    <property type="entry name" value="3-oxo-5_a-steroid_4-DH_C"/>
</dbReference>
<sequence>MMSSITGALVGWVPPTRARYETILKLWQIIMPSFASIQWLTKWNGMGKTSQPSMFNLPGRWAWFFMEIPGFLTVLYCMRTLPAQLGLIALPWQNKLLGGLYVLHYLYRAVAFPFLQPSINNMHILNASSALMFQITNGVCLGSWLGGYGPVTQTQWAGHVSATQFVGGVVIFGLGLAGNYFHDEHLRDIRRRARARQAKTADGEKKAKRTYEIPQAGLFKYVFYPHYLCEWVEWFGFWMACGWGCAPARAFLVNEIVSMLPRAVNGKAWYRDYFGEEKTKGRKAVLPGIL</sequence>
<reference evidence="8" key="1">
    <citation type="journal article" date="2021" name="IMA Fungus">
        <title>Genomic characterization of three marine fungi, including Emericellopsis atlantica sp. nov. with signatures of a generalist lifestyle and marine biomass degradation.</title>
        <authorList>
            <person name="Hagestad O.C."/>
            <person name="Hou L."/>
            <person name="Andersen J.H."/>
            <person name="Hansen E.H."/>
            <person name="Altermark B."/>
            <person name="Li C."/>
            <person name="Kuhnert E."/>
            <person name="Cox R.J."/>
            <person name="Crous P.W."/>
            <person name="Spatafora J.W."/>
            <person name="Lail K."/>
            <person name="Amirebrahimi M."/>
            <person name="Lipzen A."/>
            <person name="Pangilinan J."/>
            <person name="Andreopoulos W."/>
            <person name="Hayes R.D."/>
            <person name="Ng V."/>
            <person name="Grigoriev I.V."/>
            <person name="Jackson S.A."/>
            <person name="Sutton T.D.S."/>
            <person name="Dobson A.D.W."/>
            <person name="Rama T."/>
        </authorList>
    </citation>
    <scope>NUCLEOTIDE SEQUENCE</scope>
    <source>
        <strain evidence="8">TS7</strain>
    </source>
</reference>
<comment type="caution">
    <text evidence="8">The sequence shown here is derived from an EMBL/GenBank/DDBJ whole genome shotgun (WGS) entry which is preliminary data.</text>
</comment>
<evidence type="ECO:0000313" key="8">
    <source>
        <dbReference type="EMBL" id="KAG9256274.1"/>
    </source>
</evidence>
<comment type="similarity">
    <text evidence="2">Belongs to the steroid 5-alpha reductase family.</text>
</comment>
<dbReference type="PANTHER" id="PTHR10556">
    <property type="entry name" value="3-OXO-5-ALPHA-STEROID 4-DEHYDROGENASE"/>
    <property type="match status" value="1"/>
</dbReference>
<dbReference type="RefSeq" id="XP_046120198.1">
    <property type="nucleotide sequence ID" value="XM_046263108.1"/>
</dbReference>
<comment type="subcellular location">
    <subcellularLocation>
        <location evidence="1">Membrane</location>
        <topology evidence="1">Multi-pass membrane protein</topology>
    </subcellularLocation>
</comment>
<evidence type="ECO:0000313" key="9">
    <source>
        <dbReference type="Proteomes" id="UP000887229"/>
    </source>
</evidence>
<dbReference type="PROSITE" id="PS50244">
    <property type="entry name" value="S5A_REDUCTASE"/>
    <property type="match status" value="1"/>
</dbReference>
<accession>A0A9P8CQT3</accession>
<evidence type="ECO:0000256" key="2">
    <source>
        <dbReference type="ARBA" id="ARBA00007742"/>
    </source>
</evidence>
<dbReference type="Pfam" id="PF02544">
    <property type="entry name" value="Steroid_dh"/>
    <property type="match status" value="1"/>
</dbReference>
<feature type="domain" description="3-oxo-5-alpha-steroid 4-dehydrogenase C-terminal" evidence="7">
    <location>
        <begin position="121"/>
        <end position="290"/>
    </location>
</feature>
<dbReference type="GO" id="GO:0003865">
    <property type="term" value="F:3-oxo-5-alpha-steroid 4-dehydrogenase activity"/>
    <property type="evidence" value="ECO:0007669"/>
    <property type="project" value="InterPro"/>
</dbReference>
<proteinExistence type="inferred from homology"/>
<feature type="transmembrane region" description="Helical" evidence="6">
    <location>
        <begin position="61"/>
        <end position="78"/>
    </location>
</feature>
<evidence type="ECO:0000256" key="3">
    <source>
        <dbReference type="ARBA" id="ARBA00022692"/>
    </source>
</evidence>
<evidence type="ECO:0000256" key="6">
    <source>
        <dbReference type="SAM" id="Phobius"/>
    </source>
</evidence>
<protein>
    <submittedName>
        <fullName evidence="8">3-oxo-5-alpha-steroid 4-dehydrogenase-domain-containing protein</fullName>
    </submittedName>
</protein>
<dbReference type="GO" id="GO:0008202">
    <property type="term" value="P:steroid metabolic process"/>
    <property type="evidence" value="ECO:0007669"/>
    <property type="project" value="InterPro"/>
</dbReference>
<dbReference type="EMBL" id="MU251248">
    <property type="protein sequence ID" value="KAG9256274.1"/>
    <property type="molecule type" value="Genomic_DNA"/>
</dbReference>
<dbReference type="PANTHER" id="PTHR10556:SF43">
    <property type="entry name" value="STEROID 5-ALPHA-REDUCTASE DET2"/>
    <property type="match status" value="1"/>
</dbReference>
<feature type="transmembrane region" description="Helical" evidence="6">
    <location>
        <begin position="165"/>
        <end position="182"/>
    </location>
</feature>
<keyword evidence="3 6" id="KW-0812">Transmembrane</keyword>
<feature type="transmembrane region" description="Helical" evidence="6">
    <location>
        <begin position="124"/>
        <end position="145"/>
    </location>
</feature>
<evidence type="ECO:0000256" key="5">
    <source>
        <dbReference type="ARBA" id="ARBA00023136"/>
    </source>
</evidence>
<dbReference type="GeneID" id="70294011"/>
<evidence type="ECO:0000259" key="7">
    <source>
        <dbReference type="Pfam" id="PF02544"/>
    </source>
</evidence>
<gene>
    <name evidence="8" type="ORF">F5Z01DRAFT_649762</name>
</gene>
<dbReference type="GO" id="GO:0016020">
    <property type="term" value="C:membrane"/>
    <property type="evidence" value="ECO:0007669"/>
    <property type="project" value="UniProtKB-SubCell"/>
</dbReference>
<dbReference type="OrthoDB" id="5788137at2759"/>
<keyword evidence="9" id="KW-1185">Reference proteome</keyword>
<evidence type="ECO:0000256" key="1">
    <source>
        <dbReference type="ARBA" id="ARBA00004141"/>
    </source>
</evidence>
<evidence type="ECO:0000256" key="4">
    <source>
        <dbReference type="ARBA" id="ARBA00022989"/>
    </source>
</evidence>